<reference evidence="2" key="1">
    <citation type="submission" date="2021-01" db="EMBL/GenBank/DDBJ databases">
        <authorList>
            <person name="Corre E."/>
            <person name="Pelletier E."/>
            <person name="Niang G."/>
            <person name="Scheremetjew M."/>
            <person name="Finn R."/>
            <person name="Kale V."/>
            <person name="Holt S."/>
            <person name="Cochrane G."/>
            <person name="Meng A."/>
            <person name="Brown T."/>
            <person name="Cohen L."/>
        </authorList>
    </citation>
    <scope>NUCLEOTIDE SEQUENCE</scope>
    <source>
        <strain evidence="2">B650</strain>
    </source>
</reference>
<gene>
    <name evidence="2" type="ORF">LDAN0321_LOCUS9565</name>
</gene>
<name>A0A7S2KIU2_9STRA</name>
<protein>
    <recommendedName>
        <fullName evidence="3">Mitochondrial fission process protein 1</fullName>
    </recommendedName>
</protein>
<dbReference type="AlphaFoldDB" id="A0A7S2KIU2"/>
<feature type="chain" id="PRO_5031293669" description="Mitochondrial fission process protein 1" evidence="1">
    <location>
        <begin position="21"/>
        <end position="177"/>
    </location>
</feature>
<proteinExistence type="predicted"/>
<organism evidence="2">
    <name type="scientific">Leptocylindrus danicus</name>
    <dbReference type="NCBI Taxonomy" id="163516"/>
    <lineage>
        <taxon>Eukaryota</taxon>
        <taxon>Sar</taxon>
        <taxon>Stramenopiles</taxon>
        <taxon>Ochrophyta</taxon>
        <taxon>Bacillariophyta</taxon>
        <taxon>Coscinodiscophyceae</taxon>
        <taxon>Chaetocerotophycidae</taxon>
        <taxon>Leptocylindrales</taxon>
        <taxon>Leptocylindraceae</taxon>
        <taxon>Leptocylindrus</taxon>
    </lineage>
</organism>
<evidence type="ECO:0008006" key="3">
    <source>
        <dbReference type="Google" id="ProtNLM"/>
    </source>
</evidence>
<evidence type="ECO:0000256" key="1">
    <source>
        <dbReference type="SAM" id="SignalP"/>
    </source>
</evidence>
<feature type="signal peptide" evidence="1">
    <location>
        <begin position="1"/>
        <end position="20"/>
    </location>
</feature>
<dbReference type="EMBL" id="HBGY01014759">
    <property type="protein sequence ID" value="CAD9578300.1"/>
    <property type="molecule type" value="Transcribed_RNA"/>
</dbReference>
<evidence type="ECO:0000313" key="2">
    <source>
        <dbReference type="EMBL" id="CAD9578300.1"/>
    </source>
</evidence>
<keyword evidence="1" id="KW-0732">Signal</keyword>
<sequence>MKGVPHLIVSLVCFCSLVNAWRDSTPKLLGKTMANLPPRGGGAETIEALSPLNAFRVQTIGIGLLAARETCRMLNVTLFEDDCPEPSCDVGKKSQRYHAITLRYAALTNAALAITGGPELLLQRACGAAAIGWGNYAYEIWKNKEWDTKNSLKETMDKVLPPTFSIICAISALNGGS</sequence>
<accession>A0A7S2KIU2</accession>